<proteinExistence type="predicted"/>
<reference evidence="3" key="1">
    <citation type="journal article" date="2019" name="Int. J. Syst. Evol. Microbiol.">
        <title>The Global Catalogue of Microorganisms (GCM) 10K type strain sequencing project: providing services to taxonomists for standard genome sequencing and annotation.</title>
        <authorList>
            <consortium name="The Broad Institute Genomics Platform"/>
            <consortium name="The Broad Institute Genome Sequencing Center for Infectious Disease"/>
            <person name="Wu L."/>
            <person name="Ma J."/>
        </authorList>
    </citation>
    <scope>NUCLEOTIDE SEQUENCE [LARGE SCALE GENOMIC DNA]</scope>
    <source>
        <strain evidence="3">NBRC 108723</strain>
    </source>
</reference>
<sequence>MDLRGALAAPARAHEKHKSESPVFSESDLTFWHSIGGCVPGRFEVAYSLLVHWLQCHYTHLPAAESELSLSACHHDVGMNATVL</sequence>
<keyword evidence="3" id="KW-1185">Reference proteome</keyword>
<dbReference type="Proteomes" id="UP001157138">
    <property type="component" value="Unassembled WGS sequence"/>
</dbReference>
<name>A0ABQ6EX30_9VIBR</name>
<gene>
    <name evidence="2" type="ORF">GCM10007938_08590</name>
</gene>
<dbReference type="EMBL" id="BSPW01000019">
    <property type="protein sequence ID" value="GLT17082.1"/>
    <property type="molecule type" value="Genomic_DNA"/>
</dbReference>
<comment type="caution">
    <text evidence="2">The sequence shown here is derived from an EMBL/GenBank/DDBJ whole genome shotgun (WGS) entry which is preliminary data.</text>
</comment>
<evidence type="ECO:0000313" key="2">
    <source>
        <dbReference type="EMBL" id="GLT17082.1"/>
    </source>
</evidence>
<protein>
    <submittedName>
        <fullName evidence="2">Uncharacterized protein</fullName>
    </submittedName>
</protein>
<dbReference type="RefSeq" id="WP_284191001.1">
    <property type="nucleotide sequence ID" value="NZ_BSPW01000019.1"/>
</dbReference>
<feature type="region of interest" description="Disordered" evidence="1">
    <location>
        <begin position="1"/>
        <end position="22"/>
    </location>
</feature>
<evidence type="ECO:0000256" key="1">
    <source>
        <dbReference type="SAM" id="MobiDB-lite"/>
    </source>
</evidence>
<accession>A0ABQ6EX30</accession>
<organism evidence="2 3">
    <name type="scientific">Vibrio zhanjiangensis</name>
    <dbReference type="NCBI Taxonomy" id="1046128"/>
    <lineage>
        <taxon>Bacteria</taxon>
        <taxon>Pseudomonadati</taxon>
        <taxon>Pseudomonadota</taxon>
        <taxon>Gammaproteobacteria</taxon>
        <taxon>Vibrionales</taxon>
        <taxon>Vibrionaceae</taxon>
        <taxon>Vibrio</taxon>
    </lineage>
</organism>
<evidence type="ECO:0000313" key="3">
    <source>
        <dbReference type="Proteomes" id="UP001157138"/>
    </source>
</evidence>